<accession>A0A507EUM5</accession>
<protein>
    <submittedName>
        <fullName evidence="2">Uncharacterized protein</fullName>
    </submittedName>
</protein>
<name>A0A507EUM5_9FUNG</name>
<evidence type="ECO:0000313" key="3">
    <source>
        <dbReference type="Proteomes" id="UP000320333"/>
    </source>
</evidence>
<keyword evidence="3" id="KW-1185">Reference proteome</keyword>
<dbReference type="Proteomes" id="UP000320333">
    <property type="component" value="Unassembled WGS sequence"/>
</dbReference>
<feature type="region of interest" description="Disordered" evidence="1">
    <location>
        <begin position="175"/>
        <end position="199"/>
    </location>
</feature>
<dbReference type="STRING" id="246404.A0A507EUM5"/>
<dbReference type="Gene3D" id="1.10.510.10">
    <property type="entry name" value="Transferase(Phosphotransferase) domain 1"/>
    <property type="match status" value="1"/>
</dbReference>
<dbReference type="OrthoDB" id="3258886at2759"/>
<dbReference type="PANTHER" id="PTHR11909">
    <property type="entry name" value="CASEIN KINASE-RELATED"/>
    <property type="match status" value="1"/>
</dbReference>
<dbReference type="AlphaFoldDB" id="A0A507EUM5"/>
<organism evidence="2 3">
    <name type="scientific">Chytriomyces confervae</name>
    <dbReference type="NCBI Taxonomy" id="246404"/>
    <lineage>
        <taxon>Eukaryota</taxon>
        <taxon>Fungi</taxon>
        <taxon>Fungi incertae sedis</taxon>
        <taxon>Chytridiomycota</taxon>
        <taxon>Chytridiomycota incertae sedis</taxon>
        <taxon>Chytridiomycetes</taxon>
        <taxon>Chytridiales</taxon>
        <taxon>Chytriomycetaceae</taxon>
        <taxon>Chytriomyces</taxon>
    </lineage>
</organism>
<evidence type="ECO:0000256" key="1">
    <source>
        <dbReference type="SAM" id="MobiDB-lite"/>
    </source>
</evidence>
<dbReference type="EMBL" id="QEAP01000422">
    <property type="protein sequence ID" value="TPX66898.1"/>
    <property type="molecule type" value="Genomic_DNA"/>
</dbReference>
<comment type="caution">
    <text evidence="2">The sequence shown here is derived from an EMBL/GenBank/DDBJ whole genome shotgun (WGS) entry which is preliminary data.</text>
</comment>
<evidence type="ECO:0000313" key="2">
    <source>
        <dbReference type="EMBL" id="TPX66898.1"/>
    </source>
</evidence>
<proteinExistence type="predicted"/>
<sequence>MGTSPEALCAGFPREFEVYLNYVRGLRFDDKPDYSFLKKLFVDLYEKMELHKEPEGFDWTSRARSNSSMMVTSDNNEETTQANAAGPSAMRTSTAHAAIPPNPSPAATAGGTTTLRNSGVVNSAGQVTASATAAGAYTGVRRSTFTRRDAGGAAQEDGTGVRSIGVAAAAASGGVASSRVPIAPNASTEGMPAAPARRTSARLMEANVTRTYKY</sequence>
<gene>
    <name evidence="2" type="ORF">CcCBS67573_g07686</name>
</gene>
<dbReference type="InterPro" id="IPR050235">
    <property type="entry name" value="CK1_Ser-Thr_kinase"/>
</dbReference>
<reference evidence="2 3" key="1">
    <citation type="journal article" date="2019" name="Sci. Rep.">
        <title>Comparative genomics of chytrid fungi reveal insights into the obligate biotrophic and pathogenic lifestyle of Synchytrium endobioticum.</title>
        <authorList>
            <person name="van de Vossenberg B.T.L.H."/>
            <person name="Warris S."/>
            <person name="Nguyen H.D.T."/>
            <person name="van Gent-Pelzer M.P.E."/>
            <person name="Joly D.L."/>
            <person name="van de Geest H.C."/>
            <person name="Bonants P.J.M."/>
            <person name="Smith D.S."/>
            <person name="Levesque C.A."/>
            <person name="van der Lee T.A.J."/>
        </authorList>
    </citation>
    <scope>NUCLEOTIDE SEQUENCE [LARGE SCALE GENOMIC DNA]</scope>
    <source>
        <strain evidence="2 3">CBS 675.73</strain>
    </source>
</reference>